<dbReference type="EMBL" id="QRGP01000001">
    <property type="protein sequence ID" value="RDV06484.1"/>
    <property type="molecule type" value="Genomic_DNA"/>
</dbReference>
<feature type="domain" description="RNA polymerase sigma factor 70 region 4 type 2" evidence="6">
    <location>
        <begin position="144"/>
        <end position="189"/>
    </location>
</feature>
<dbReference type="InterPro" id="IPR013324">
    <property type="entry name" value="RNA_pol_sigma_r3/r4-like"/>
</dbReference>
<evidence type="ECO:0000259" key="6">
    <source>
        <dbReference type="Pfam" id="PF08281"/>
    </source>
</evidence>
<dbReference type="InterPro" id="IPR013249">
    <property type="entry name" value="RNA_pol_sigma70_r4_t2"/>
</dbReference>
<dbReference type="AlphaFoldDB" id="A0A371BFW2"/>
<comment type="similarity">
    <text evidence="1">Belongs to the sigma-70 factor family. ECF subfamily.</text>
</comment>
<dbReference type="OrthoDB" id="9803470at2"/>
<proteinExistence type="inferred from homology"/>
<gene>
    <name evidence="7" type="ORF">DXH95_03410</name>
</gene>
<accession>A0A371BFW2</accession>
<dbReference type="GO" id="GO:0016987">
    <property type="term" value="F:sigma factor activity"/>
    <property type="evidence" value="ECO:0007669"/>
    <property type="project" value="UniProtKB-KW"/>
</dbReference>
<dbReference type="PANTHER" id="PTHR43133:SF45">
    <property type="entry name" value="RNA POLYMERASE ECF-TYPE SIGMA FACTOR"/>
    <property type="match status" value="1"/>
</dbReference>
<dbReference type="InterPro" id="IPR013325">
    <property type="entry name" value="RNA_pol_sigma_r2"/>
</dbReference>
<dbReference type="InterPro" id="IPR007627">
    <property type="entry name" value="RNA_pol_sigma70_r2"/>
</dbReference>
<evidence type="ECO:0000256" key="4">
    <source>
        <dbReference type="ARBA" id="ARBA00023163"/>
    </source>
</evidence>
<dbReference type="Proteomes" id="UP000263833">
    <property type="component" value="Unassembled WGS sequence"/>
</dbReference>
<evidence type="ECO:0000256" key="3">
    <source>
        <dbReference type="ARBA" id="ARBA00023082"/>
    </source>
</evidence>
<dbReference type="InterPro" id="IPR014284">
    <property type="entry name" value="RNA_pol_sigma-70_dom"/>
</dbReference>
<keyword evidence="8" id="KW-1185">Reference proteome</keyword>
<reference evidence="8" key="1">
    <citation type="submission" date="2018-08" db="EMBL/GenBank/DDBJ databases">
        <authorList>
            <person name="Kim S.-J."/>
            <person name="Jung G.-Y."/>
        </authorList>
    </citation>
    <scope>NUCLEOTIDE SEQUENCE [LARGE SCALE GENOMIC DNA]</scope>
    <source>
        <strain evidence="8">GY_G</strain>
    </source>
</reference>
<dbReference type="Gene3D" id="1.10.10.10">
    <property type="entry name" value="Winged helix-like DNA-binding domain superfamily/Winged helix DNA-binding domain"/>
    <property type="match status" value="1"/>
</dbReference>
<dbReference type="InterPro" id="IPR039425">
    <property type="entry name" value="RNA_pol_sigma-70-like"/>
</dbReference>
<dbReference type="Gene3D" id="1.10.1740.10">
    <property type="match status" value="1"/>
</dbReference>
<keyword evidence="4" id="KW-0804">Transcription</keyword>
<organism evidence="7 8">
    <name type="scientific">Sphingorhabdus pulchriflava</name>
    <dbReference type="NCBI Taxonomy" id="2292257"/>
    <lineage>
        <taxon>Bacteria</taxon>
        <taxon>Pseudomonadati</taxon>
        <taxon>Pseudomonadota</taxon>
        <taxon>Alphaproteobacteria</taxon>
        <taxon>Sphingomonadales</taxon>
        <taxon>Sphingomonadaceae</taxon>
        <taxon>Sphingorhabdus</taxon>
    </lineage>
</organism>
<sequence length="205" mass="22774">MRNGFFLGSCKKAFDPWTNSYINVAQGIGVAQAQEDQDRLFAQATAQFGAALGRIVNAYEANAERKVDLAQDIQIALWRSFAAYKGDCSLKTWVYRVAHNRATTHMMHQKRIAASRHCNIEDFEFESVDPNPETIVGEQRALTAIRKIVDALHPPDRQIMLLYLEDLSGAEIAEVAGVASATVATKISRFKSLLARQFKVGGEEV</sequence>
<name>A0A371BFW2_9SPHN</name>
<dbReference type="PANTHER" id="PTHR43133">
    <property type="entry name" value="RNA POLYMERASE ECF-TYPE SIGMA FACTO"/>
    <property type="match status" value="1"/>
</dbReference>
<keyword evidence="3" id="KW-0731">Sigma factor</keyword>
<evidence type="ECO:0000313" key="8">
    <source>
        <dbReference type="Proteomes" id="UP000263833"/>
    </source>
</evidence>
<dbReference type="NCBIfam" id="TIGR02937">
    <property type="entry name" value="sigma70-ECF"/>
    <property type="match status" value="1"/>
</dbReference>
<comment type="caution">
    <text evidence="7">The sequence shown here is derived from an EMBL/GenBank/DDBJ whole genome shotgun (WGS) entry which is preliminary data.</text>
</comment>
<dbReference type="GO" id="GO:0006352">
    <property type="term" value="P:DNA-templated transcription initiation"/>
    <property type="evidence" value="ECO:0007669"/>
    <property type="project" value="InterPro"/>
</dbReference>
<dbReference type="Pfam" id="PF08281">
    <property type="entry name" value="Sigma70_r4_2"/>
    <property type="match status" value="1"/>
</dbReference>
<protein>
    <submittedName>
        <fullName evidence="7">RNA polymerase sigma factor</fullName>
    </submittedName>
</protein>
<dbReference type="SUPFAM" id="SSF88659">
    <property type="entry name" value="Sigma3 and sigma4 domains of RNA polymerase sigma factors"/>
    <property type="match status" value="1"/>
</dbReference>
<dbReference type="InterPro" id="IPR036388">
    <property type="entry name" value="WH-like_DNA-bd_sf"/>
</dbReference>
<dbReference type="Pfam" id="PF04542">
    <property type="entry name" value="Sigma70_r2"/>
    <property type="match status" value="1"/>
</dbReference>
<keyword evidence="2" id="KW-0805">Transcription regulation</keyword>
<evidence type="ECO:0000256" key="1">
    <source>
        <dbReference type="ARBA" id="ARBA00010641"/>
    </source>
</evidence>
<evidence type="ECO:0000259" key="5">
    <source>
        <dbReference type="Pfam" id="PF04542"/>
    </source>
</evidence>
<dbReference type="GO" id="GO:0003677">
    <property type="term" value="F:DNA binding"/>
    <property type="evidence" value="ECO:0007669"/>
    <property type="project" value="InterPro"/>
</dbReference>
<feature type="domain" description="RNA polymerase sigma-70 region 2" evidence="5">
    <location>
        <begin position="52"/>
        <end position="111"/>
    </location>
</feature>
<dbReference type="SUPFAM" id="SSF88946">
    <property type="entry name" value="Sigma2 domain of RNA polymerase sigma factors"/>
    <property type="match status" value="1"/>
</dbReference>
<evidence type="ECO:0000313" key="7">
    <source>
        <dbReference type="EMBL" id="RDV06484.1"/>
    </source>
</evidence>
<evidence type="ECO:0000256" key="2">
    <source>
        <dbReference type="ARBA" id="ARBA00023015"/>
    </source>
</evidence>